<feature type="compositionally biased region" description="Polar residues" evidence="2">
    <location>
        <begin position="210"/>
        <end position="228"/>
    </location>
</feature>
<feature type="region of interest" description="Disordered" evidence="2">
    <location>
        <begin position="877"/>
        <end position="900"/>
    </location>
</feature>
<protein>
    <recommendedName>
        <fullName evidence="5">PEHE domain-containing protein</fullName>
    </recommendedName>
</protein>
<feature type="region of interest" description="Disordered" evidence="2">
    <location>
        <begin position="1"/>
        <end position="31"/>
    </location>
</feature>
<dbReference type="EMBL" id="JAKMXF010000222">
    <property type="protein sequence ID" value="KAI6654681.1"/>
    <property type="molecule type" value="Genomic_DNA"/>
</dbReference>
<evidence type="ECO:0000313" key="4">
    <source>
        <dbReference type="Proteomes" id="UP001165289"/>
    </source>
</evidence>
<keyword evidence="1" id="KW-0175">Coiled coil</keyword>
<dbReference type="PANTHER" id="PTHR22443">
    <property type="entry name" value="NON-SPECIFIC LETHAL 1, ISOFORM M"/>
    <property type="match status" value="1"/>
</dbReference>
<reference evidence="3 4" key="1">
    <citation type="journal article" date="2023" name="BMC Biol.">
        <title>The compact genome of the sponge Oopsacas minuta (Hexactinellida) is lacking key metazoan core genes.</title>
        <authorList>
            <person name="Santini S."/>
            <person name="Schenkelaars Q."/>
            <person name="Jourda C."/>
            <person name="Duchesne M."/>
            <person name="Belahbib H."/>
            <person name="Rocher C."/>
            <person name="Selva M."/>
            <person name="Riesgo A."/>
            <person name="Vervoort M."/>
            <person name="Leys S.P."/>
            <person name="Kodjabachian L."/>
            <person name="Le Bivic A."/>
            <person name="Borchiellini C."/>
            <person name="Claverie J.M."/>
            <person name="Renard E."/>
        </authorList>
    </citation>
    <scope>NUCLEOTIDE SEQUENCE [LARGE SCALE GENOMIC DNA]</scope>
    <source>
        <strain evidence="3">SPO-2</strain>
    </source>
</reference>
<organism evidence="3 4">
    <name type="scientific">Oopsacas minuta</name>
    <dbReference type="NCBI Taxonomy" id="111878"/>
    <lineage>
        <taxon>Eukaryota</taxon>
        <taxon>Metazoa</taxon>
        <taxon>Porifera</taxon>
        <taxon>Hexactinellida</taxon>
        <taxon>Hexasterophora</taxon>
        <taxon>Lyssacinosida</taxon>
        <taxon>Leucopsacidae</taxon>
        <taxon>Oopsacas</taxon>
    </lineage>
</organism>
<name>A0AAV7K0J3_9METZ</name>
<feature type="compositionally biased region" description="Polar residues" evidence="2">
    <location>
        <begin position="240"/>
        <end position="274"/>
    </location>
</feature>
<dbReference type="Proteomes" id="UP001165289">
    <property type="component" value="Unassembled WGS sequence"/>
</dbReference>
<feature type="region of interest" description="Disordered" evidence="2">
    <location>
        <begin position="307"/>
        <end position="337"/>
    </location>
</feature>
<evidence type="ECO:0000256" key="1">
    <source>
        <dbReference type="SAM" id="Coils"/>
    </source>
</evidence>
<proteinExistence type="predicted"/>
<dbReference type="GO" id="GO:0035035">
    <property type="term" value="F:histone acetyltransferase binding"/>
    <property type="evidence" value="ECO:0007669"/>
    <property type="project" value="TreeGrafter"/>
</dbReference>
<dbReference type="InterPro" id="IPR026180">
    <property type="entry name" value="NSL1"/>
</dbReference>
<feature type="region of interest" description="Disordered" evidence="2">
    <location>
        <begin position="707"/>
        <end position="756"/>
    </location>
</feature>
<feature type="region of interest" description="Disordered" evidence="2">
    <location>
        <begin position="143"/>
        <end position="292"/>
    </location>
</feature>
<feature type="compositionally biased region" description="Polar residues" evidence="2">
    <location>
        <begin position="323"/>
        <end position="333"/>
    </location>
</feature>
<dbReference type="GO" id="GO:0044545">
    <property type="term" value="C:NSL complex"/>
    <property type="evidence" value="ECO:0007669"/>
    <property type="project" value="TreeGrafter"/>
</dbReference>
<accession>A0AAV7K0J3</accession>
<dbReference type="AlphaFoldDB" id="A0AAV7K0J3"/>
<feature type="coiled-coil region" evidence="1">
    <location>
        <begin position="444"/>
        <end position="471"/>
    </location>
</feature>
<sequence length="900" mass="101148">MSVTSSPEPMELETGHPPSLLPEDVTGEWPIEEDPDIILGQFSYSRDQTRAKILSLTSEDQLTIGENIRPHPAHSDEVLITQTISIKSQAPVSLPTNNPHIPLLTSPRRAFSSLSSQQHKDTPPYAEPMDKVKINSFYKNTSFLNSNTDPSQLHGDPDCEKNSDISPTGSNTSINNNTGELESERVRKLELDTPADTSRHTVCRHVPSPVITNGTQHDVGSDASSQLKDSIKPHSLDTPPLSSTTPEDPTSDPFSTLSSDTQTNGLASQCTNQLPEKEGETESESNQEVSSGEICLKQSQAEIENKNPNYELETPPDDVTDLQLPNPSTQNDVQPEVCSSPCEFHDCQQEPATADISPSHSPSQPPLELDIEYSTTGEVTLVSEIETFSTIQPHSQLDGVTIGETSIFPSLHIPPALQVFIDDPRQDVTTKLHMKKYEYIFSMQQTLLRKSRELKESIAQMEEKILFQQSQTLLSVTQNKQQFYCSKVPPLTHSHLLKLTHTRESEKQARLLKSGIKNCHDRMNTGYETESSSEDECYLNSTNLGGPKRRRLTRLYRNWLNDRAEIGGRWNWLDLQIAQIDNEIDYVNKRLEDLHNVHSTQEEVLPLDTASRCIPYAPSKPSHVIHQSASLKLSSLNNILQSTPHHHSILSLRDDIPSTLLMYDSTMGVPSKDLPLDSKDLRKLELAISHNKSSPAVQSRYKAMRMESKKIGHRPKLNNSQTSSSKYRHVSIAEMSQNKPEKSKPLFHGGSRQRRARSYDTTSIIIPGSYLPKPEKPSFKEIIIPGWRPVEGVHKFNTDTHEDTTDTPYEAMHSKCEELEIRNYQDALHYSASSKRLKRHQVNADIQKISVSSYGWSPRRFPLSSEDCFDEVKSHLSKHSDINSPMEDAVFSSHSYKSQQ</sequence>
<gene>
    <name evidence="3" type="ORF">LOD99_1075</name>
</gene>
<evidence type="ECO:0008006" key="5">
    <source>
        <dbReference type="Google" id="ProtNLM"/>
    </source>
</evidence>
<comment type="caution">
    <text evidence="3">The sequence shown here is derived from an EMBL/GenBank/DDBJ whole genome shotgun (WGS) entry which is preliminary data.</text>
</comment>
<feature type="compositionally biased region" description="Basic and acidic residues" evidence="2">
    <location>
        <begin position="182"/>
        <end position="191"/>
    </location>
</feature>
<feature type="compositionally biased region" description="Low complexity" evidence="2">
    <location>
        <begin position="165"/>
        <end position="179"/>
    </location>
</feature>
<keyword evidence="4" id="KW-1185">Reference proteome</keyword>
<evidence type="ECO:0000313" key="3">
    <source>
        <dbReference type="EMBL" id="KAI6654681.1"/>
    </source>
</evidence>
<dbReference type="PANTHER" id="PTHR22443:SF18">
    <property type="entry name" value="NON-SPECIFIC LETHAL 1, ISOFORM M"/>
    <property type="match status" value="1"/>
</dbReference>
<evidence type="ECO:0000256" key="2">
    <source>
        <dbReference type="SAM" id="MobiDB-lite"/>
    </source>
</evidence>